<evidence type="ECO:0000256" key="4">
    <source>
        <dbReference type="ARBA" id="ARBA00022729"/>
    </source>
</evidence>
<comment type="catalytic activity">
    <reaction evidence="1">
        <text>Hydrolysis of (1-&gt;3)-beta-D-glucosidic linkages in (1-&gt;3)-beta-D-glucans.</text>
        <dbReference type="EC" id="3.2.1.39"/>
    </reaction>
</comment>
<comment type="similarity">
    <text evidence="2 7">Belongs to the glycosyl hydrolase 17 family.</text>
</comment>
<keyword evidence="4" id="KW-0732">Signal</keyword>
<evidence type="ECO:0000313" key="10">
    <source>
        <dbReference type="Proteomes" id="UP000059680"/>
    </source>
</evidence>
<reference evidence="10" key="1">
    <citation type="journal article" date="2005" name="Nature">
        <title>The map-based sequence of the rice genome.</title>
        <authorList>
            <consortium name="International rice genome sequencing project (IRGSP)"/>
            <person name="Matsumoto T."/>
            <person name="Wu J."/>
            <person name="Kanamori H."/>
            <person name="Katayose Y."/>
            <person name="Fujisawa M."/>
            <person name="Namiki N."/>
            <person name="Mizuno H."/>
            <person name="Yamamoto K."/>
            <person name="Antonio B.A."/>
            <person name="Baba T."/>
            <person name="Sakata K."/>
            <person name="Nagamura Y."/>
            <person name="Aoki H."/>
            <person name="Arikawa K."/>
            <person name="Arita K."/>
            <person name="Bito T."/>
            <person name="Chiden Y."/>
            <person name="Fujitsuka N."/>
            <person name="Fukunaka R."/>
            <person name="Hamada M."/>
            <person name="Harada C."/>
            <person name="Hayashi A."/>
            <person name="Hijishita S."/>
            <person name="Honda M."/>
            <person name="Hosokawa S."/>
            <person name="Ichikawa Y."/>
            <person name="Idonuma A."/>
            <person name="Iijima M."/>
            <person name="Ikeda M."/>
            <person name="Ikeno M."/>
            <person name="Ito K."/>
            <person name="Ito S."/>
            <person name="Ito T."/>
            <person name="Ito Y."/>
            <person name="Ito Y."/>
            <person name="Iwabuchi A."/>
            <person name="Kamiya K."/>
            <person name="Karasawa W."/>
            <person name="Kurita K."/>
            <person name="Katagiri S."/>
            <person name="Kikuta A."/>
            <person name="Kobayashi H."/>
            <person name="Kobayashi N."/>
            <person name="Machita K."/>
            <person name="Maehara T."/>
            <person name="Masukawa M."/>
            <person name="Mizubayashi T."/>
            <person name="Mukai Y."/>
            <person name="Nagasaki H."/>
            <person name="Nagata Y."/>
            <person name="Naito S."/>
            <person name="Nakashima M."/>
            <person name="Nakama Y."/>
            <person name="Nakamichi Y."/>
            <person name="Nakamura M."/>
            <person name="Meguro A."/>
            <person name="Negishi M."/>
            <person name="Ohta I."/>
            <person name="Ohta T."/>
            <person name="Okamoto M."/>
            <person name="Ono N."/>
            <person name="Saji S."/>
            <person name="Sakaguchi M."/>
            <person name="Sakai K."/>
            <person name="Shibata M."/>
            <person name="Shimokawa T."/>
            <person name="Song J."/>
            <person name="Takazaki Y."/>
            <person name="Terasawa K."/>
            <person name="Tsugane M."/>
            <person name="Tsuji K."/>
            <person name="Ueda S."/>
            <person name="Waki K."/>
            <person name="Yamagata H."/>
            <person name="Yamamoto M."/>
            <person name="Yamamoto S."/>
            <person name="Yamane H."/>
            <person name="Yoshiki S."/>
            <person name="Yoshihara R."/>
            <person name="Yukawa K."/>
            <person name="Zhong H."/>
            <person name="Yano M."/>
            <person name="Yuan Q."/>
            <person name="Ouyang S."/>
            <person name="Liu J."/>
            <person name="Jones K.M."/>
            <person name="Gansberger K."/>
            <person name="Moffat K."/>
            <person name="Hill J."/>
            <person name="Bera J."/>
            <person name="Fadrosh D."/>
            <person name="Jin S."/>
            <person name="Johri S."/>
            <person name="Kim M."/>
            <person name="Overton L."/>
            <person name="Reardon M."/>
            <person name="Tsitrin T."/>
            <person name="Vuong H."/>
            <person name="Weaver B."/>
            <person name="Ciecko A."/>
            <person name="Tallon L."/>
            <person name="Jackson J."/>
            <person name="Pai G."/>
            <person name="Aken S.V."/>
            <person name="Utterback T."/>
            <person name="Reidmuller S."/>
            <person name="Feldblyum T."/>
            <person name="Hsiao J."/>
            <person name="Zismann V."/>
            <person name="Iobst S."/>
            <person name="de Vazeille A.R."/>
            <person name="Buell C.R."/>
            <person name="Ying K."/>
            <person name="Li Y."/>
            <person name="Lu T."/>
            <person name="Huang Y."/>
            <person name="Zhao Q."/>
            <person name="Feng Q."/>
            <person name="Zhang L."/>
            <person name="Zhu J."/>
            <person name="Weng Q."/>
            <person name="Mu J."/>
            <person name="Lu Y."/>
            <person name="Fan D."/>
            <person name="Liu Y."/>
            <person name="Guan J."/>
            <person name="Zhang Y."/>
            <person name="Yu S."/>
            <person name="Liu X."/>
            <person name="Zhang Y."/>
            <person name="Hong G."/>
            <person name="Han B."/>
            <person name="Choisne N."/>
            <person name="Demange N."/>
            <person name="Orjeda G."/>
            <person name="Samain S."/>
            <person name="Cattolico L."/>
            <person name="Pelletier E."/>
            <person name="Couloux A."/>
            <person name="Segurens B."/>
            <person name="Wincker P."/>
            <person name="D'Hont A."/>
            <person name="Scarpelli C."/>
            <person name="Weissenbach J."/>
            <person name="Salanoubat M."/>
            <person name="Quetier F."/>
            <person name="Yu Y."/>
            <person name="Kim H.R."/>
            <person name="Rambo T."/>
            <person name="Currie J."/>
            <person name="Collura K."/>
            <person name="Luo M."/>
            <person name="Yang T."/>
            <person name="Ammiraju J.S.S."/>
            <person name="Engler F."/>
            <person name="Soderlund C."/>
            <person name="Wing R.A."/>
            <person name="Palmer L.E."/>
            <person name="de la Bastide M."/>
            <person name="Spiegel L."/>
            <person name="Nascimento L."/>
            <person name="Zutavern T."/>
            <person name="O'Shaughnessy A."/>
            <person name="Dike S."/>
            <person name="Dedhia N."/>
            <person name="Preston R."/>
            <person name="Balija V."/>
            <person name="McCombie W.R."/>
            <person name="Chow T."/>
            <person name="Chen H."/>
            <person name="Chung M."/>
            <person name="Chen C."/>
            <person name="Shaw J."/>
            <person name="Wu H."/>
            <person name="Hsiao K."/>
            <person name="Chao Y."/>
            <person name="Chu M."/>
            <person name="Cheng C."/>
            <person name="Hour A."/>
            <person name="Lee P."/>
            <person name="Lin S."/>
            <person name="Lin Y."/>
            <person name="Liou J."/>
            <person name="Liu S."/>
            <person name="Hsing Y."/>
            <person name="Raghuvanshi S."/>
            <person name="Mohanty A."/>
            <person name="Bharti A.K."/>
            <person name="Gaur A."/>
            <person name="Gupta V."/>
            <person name="Kumar D."/>
            <person name="Ravi V."/>
            <person name="Vij S."/>
            <person name="Kapur A."/>
            <person name="Khurana P."/>
            <person name="Khurana P."/>
            <person name="Khurana J.P."/>
            <person name="Tyagi A.K."/>
            <person name="Gaikwad K."/>
            <person name="Singh A."/>
            <person name="Dalal V."/>
            <person name="Srivastava S."/>
            <person name="Dixit A."/>
            <person name="Pal A.K."/>
            <person name="Ghazi I.A."/>
            <person name="Yadav M."/>
            <person name="Pandit A."/>
            <person name="Bhargava A."/>
            <person name="Sureshbabu K."/>
            <person name="Batra K."/>
            <person name="Sharma T.R."/>
            <person name="Mohapatra T."/>
            <person name="Singh N.K."/>
            <person name="Messing J."/>
            <person name="Nelson A.B."/>
            <person name="Fuks G."/>
            <person name="Kavchok S."/>
            <person name="Keizer G."/>
            <person name="Linton E."/>
            <person name="Llaca V."/>
            <person name="Song R."/>
            <person name="Tanyolac B."/>
            <person name="Young S."/>
            <person name="Ho-Il K."/>
            <person name="Hahn J.H."/>
            <person name="Sangsakoo G."/>
            <person name="Vanavichit A."/>
            <person name="de Mattos Luiz.A.T."/>
            <person name="Zimmer P.D."/>
            <person name="Malone G."/>
            <person name="Dellagostin O."/>
            <person name="de Oliveira A.C."/>
            <person name="Bevan M."/>
            <person name="Bancroft I."/>
            <person name="Minx P."/>
            <person name="Cordum H."/>
            <person name="Wilson R."/>
            <person name="Cheng Z."/>
            <person name="Jin W."/>
            <person name="Jiang J."/>
            <person name="Leong S.A."/>
            <person name="Iwama H."/>
            <person name="Gojobori T."/>
            <person name="Itoh T."/>
            <person name="Niimura Y."/>
            <person name="Fujii Y."/>
            <person name="Habara T."/>
            <person name="Sakai H."/>
            <person name="Sato Y."/>
            <person name="Wilson G."/>
            <person name="Kumar K."/>
            <person name="McCouch S."/>
            <person name="Juretic N."/>
            <person name="Hoen D."/>
            <person name="Wright S."/>
            <person name="Bruskiewich R."/>
            <person name="Bureau T."/>
            <person name="Miyao A."/>
            <person name="Hirochika H."/>
            <person name="Nishikawa T."/>
            <person name="Kadowaki K."/>
            <person name="Sugiura M."/>
            <person name="Burr B."/>
            <person name="Sasaki T."/>
        </authorList>
    </citation>
    <scope>NUCLEOTIDE SEQUENCE [LARGE SCALE GENOMIC DNA]</scope>
    <source>
        <strain evidence="10">cv. Nipponbare</strain>
    </source>
</reference>
<evidence type="ECO:0000256" key="1">
    <source>
        <dbReference type="ARBA" id="ARBA00000382"/>
    </source>
</evidence>
<dbReference type="SMR" id="A0A0P0WX98"/>
<evidence type="ECO:0000256" key="8">
    <source>
        <dbReference type="RuleBase" id="RU004336"/>
    </source>
</evidence>
<dbReference type="PaxDb" id="39947-A0A0P0WX98"/>
<dbReference type="Pfam" id="PF00332">
    <property type="entry name" value="Glyco_hydro_17"/>
    <property type="match status" value="1"/>
</dbReference>
<dbReference type="FunCoup" id="A0A0P0WX98">
    <property type="interactions" value="41"/>
</dbReference>
<dbReference type="PANTHER" id="PTHR32227">
    <property type="entry name" value="GLUCAN ENDO-1,3-BETA-GLUCOSIDASE BG1-RELATED-RELATED"/>
    <property type="match status" value="1"/>
</dbReference>
<name>A0A0P0WX98_ORYSJ</name>
<evidence type="ECO:0000256" key="7">
    <source>
        <dbReference type="RuleBase" id="RU004335"/>
    </source>
</evidence>
<protein>
    <recommendedName>
        <fullName evidence="3">glucan endo-1,3-beta-D-glucosidase</fullName>
        <ecNumber evidence="3">3.2.1.39</ecNumber>
    </recommendedName>
</protein>
<accession>A0A0P0WX98</accession>
<dbReference type="InterPro" id="IPR017853">
    <property type="entry name" value="GH"/>
</dbReference>
<keyword evidence="5 8" id="KW-0378">Hydrolase</keyword>
<evidence type="ECO:0000256" key="2">
    <source>
        <dbReference type="ARBA" id="ARBA00008773"/>
    </source>
</evidence>
<keyword evidence="10" id="KW-1185">Reference proteome</keyword>
<dbReference type="EMBL" id="AP014962">
    <property type="protein sequence ID" value="BAS98062.1"/>
    <property type="molecule type" value="Genomic_DNA"/>
</dbReference>
<organism evidence="9 10">
    <name type="scientific">Oryza sativa subsp. japonica</name>
    <name type="common">Rice</name>
    <dbReference type="NCBI Taxonomy" id="39947"/>
    <lineage>
        <taxon>Eukaryota</taxon>
        <taxon>Viridiplantae</taxon>
        <taxon>Streptophyta</taxon>
        <taxon>Embryophyta</taxon>
        <taxon>Tracheophyta</taxon>
        <taxon>Spermatophyta</taxon>
        <taxon>Magnoliopsida</taxon>
        <taxon>Liliopsida</taxon>
        <taxon>Poales</taxon>
        <taxon>Poaceae</taxon>
        <taxon>BOP clade</taxon>
        <taxon>Oryzoideae</taxon>
        <taxon>Oryzeae</taxon>
        <taxon>Oryzinae</taxon>
        <taxon>Oryza</taxon>
        <taxon>Oryza sativa</taxon>
    </lineage>
</organism>
<dbReference type="InParanoid" id="A0A0P0WX98"/>
<evidence type="ECO:0000256" key="5">
    <source>
        <dbReference type="ARBA" id="ARBA00022801"/>
    </source>
</evidence>
<dbReference type="eggNOG" id="ENOG502QU96">
    <property type="taxonomic scope" value="Eukaryota"/>
</dbReference>
<dbReference type="SUPFAM" id="SSF51445">
    <property type="entry name" value="(Trans)glycosidases"/>
    <property type="match status" value="1"/>
</dbReference>
<dbReference type="GO" id="GO:0042973">
    <property type="term" value="F:glucan endo-1,3-beta-D-glucosidase activity"/>
    <property type="evidence" value="ECO:0007669"/>
    <property type="project" value="UniProtKB-EC"/>
</dbReference>
<dbReference type="AlphaFoldDB" id="A0A0P0WX98"/>
<evidence type="ECO:0000256" key="3">
    <source>
        <dbReference type="ARBA" id="ARBA00012780"/>
    </source>
</evidence>
<dbReference type="PROSITE" id="PS00587">
    <property type="entry name" value="GLYCOSYL_HYDROL_F17"/>
    <property type="match status" value="1"/>
</dbReference>
<feature type="non-terminal residue" evidence="9">
    <location>
        <position position="1"/>
    </location>
</feature>
<dbReference type="Gene3D" id="3.20.20.80">
    <property type="entry name" value="Glycosidases"/>
    <property type="match status" value="1"/>
</dbReference>
<evidence type="ECO:0000256" key="6">
    <source>
        <dbReference type="ARBA" id="ARBA00023295"/>
    </source>
</evidence>
<proteinExistence type="inferred from homology"/>
<dbReference type="STRING" id="39947.A0A0P0WX98"/>
<dbReference type="Proteomes" id="UP000059680">
    <property type="component" value="Chromosome 6"/>
</dbReference>
<dbReference type="GO" id="GO:0005975">
    <property type="term" value="P:carbohydrate metabolic process"/>
    <property type="evidence" value="ECO:0007669"/>
    <property type="project" value="InterPro"/>
</dbReference>
<reference evidence="9 10" key="2">
    <citation type="journal article" date="2013" name="Plant Cell Physiol.">
        <title>Rice Annotation Project Database (RAP-DB): an integrative and interactive database for rice genomics.</title>
        <authorList>
            <person name="Sakai H."/>
            <person name="Lee S.S."/>
            <person name="Tanaka T."/>
            <person name="Numa H."/>
            <person name="Kim J."/>
            <person name="Kawahara Y."/>
            <person name="Wakimoto H."/>
            <person name="Yang C.C."/>
            <person name="Iwamoto M."/>
            <person name="Abe T."/>
            <person name="Yamada Y."/>
            <person name="Muto A."/>
            <person name="Inokuchi H."/>
            <person name="Ikemura T."/>
            <person name="Matsumoto T."/>
            <person name="Sasaki T."/>
            <person name="Itoh T."/>
        </authorList>
    </citation>
    <scope>NUCLEOTIDE SEQUENCE [LARGE SCALE GENOMIC DNA]</scope>
    <source>
        <strain evidence="10">cv. Nipponbare</strain>
    </source>
</reference>
<dbReference type="InterPro" id="IPR044965">
    <property type="entry name" value="Glyco_hydro_17_plant"/>
</dbReference>
<keyword evidence="6 8" id="KW-0326">Glycosidase</keyword>
<reference evidence="9 10" key="3">
    <citation type="journal article" date="2013" name="Rice">
        <title>Improvement of the Oryza sativa Nipponbare reference genome using next generation sequence and optical map data.</title>
        <authorList>
            <person name="Kawahara Y."/>
            <person name="de la Bastide M."/>
            <person name="Hamilton J.P."/>
            <person name="Kanamori H."/>
            <person name="McCombie W.R."/>
            <person name="Ouyang S."/>
            <person name="Schwartz D.C."/>
            <person name="Tanaka T."/>
            <person name="Wu J."/>
            <person name="Zhou S."/>
            <person name="Childs K.L."/>
            <person name="Davidson R.M."/>
            <person name="Lin H."/>
            <person name="Quesada-Ocampo L."/>
            <person name="Vaillancourt B."/>
            <person name="Sakai H."/>
            <person name="Lee S.S."/>
            <person name="Kim J."/>
            <person name="Numa H."/>
            <person name="Itoh T."/>
            <person name="Buell C.R."/>
            <person name="Matsumoto T."/>
        </authorList>
    </citation>
    <scope>NUCLEOTIDE SEQUENCE [LARGE SCALE GENOMIC DNA]</scope>
    <source>
        <strain evidence="10">cv. Nipponbare</strain>
    </source>
</reference>
<gene>
    <name evidence="9" type="ordered locus">Os06g0531000</name>
    <name evidence="9" type="ORF">OSNPB_060531000</name>
</gene>
<dbReference type="FunFam" id="3.20.20.80:FF:000005">
    <property type="entry name" value="Glucan endo-1,3-beta-glucosidase 14"/>
    <property type="match status" value="1"/>
</dbReference>
<dbReference type="InterPro" id="IPR000490">
    <property type="entry name" value="Glyco_hydro_17"/>
</dbReference>
<evidence type="ECO:0000313" key="9">
    <source>
        <dbReference type="EMBL" id="BAS98062.1"/>
    </source>
</evidence>
<sequence>YKWFYRNVWVCRRAEVVGVPRCAAALGINYGQVGNNLPSPAQVVSLLASLRIGKVRIYDANPQVLAAFAGTGIELIVTVPNDLVRPMAASPGEALQWVSSSVRPYFPATRVTGIAVGNEVLTDDDEALKAALVPAMRNLHAALAQLGMDGYVHVSTASSLAVLATSYPPSQGAFTAEVAPLMAQFLRFLAETNAPFWINAYPYFAYKGDPTRVSLDYALSNPYHVGAIDPYTRLQYTSMLYAQVDAVAYATSQLGYNNIPVYVSETGWPSKGDTDEVGATVENARAYNRNLLLRQAAGEGTPLRPRQRLEVYLFALFNENMKPGPTSERNYGLYQPDGRTMVYNVGLMQQSTSAASLSLAASPATKTVRCQEELCWSMFPLILGHPSNFPGFLSGIAVPKCKLSTKEELLAQAKWLDYCGPKASPRPKGRCTISRYAPPPPLLPQLHAILSYMTQPPFLKLFIPKTPAIQDRKALFFPFHISNEKRKTKHHKKLGS</sequence>
<dbReference type="EC" id="3.2.1.39" evidence="3"/>
<dbReference type="GO" id="GO:0005886">
    <property type="term" value="C:plasma membrane"/>
    <property type="evidence" value="ECO:0000318"/>
    <property type="project" value="GO_Central"/>
</dbReference>
<dbReference type="OMA" id="YHVGAID"/>
<dbReference type="Gramene" id="Os06t0531000-00">
    <property type="protein sequence ID" value="Os06t0531000-00"/>
    <property type="gene ID" value="Os06g0531000"/>
</dbReference>